<comment type="caution">
    <text evidence="1">The sequence shown here is derived from an EMBL/GenBank/DDBJ whole genome shotgun (WGS) entry which is preliminary data.</text>
</comment>
<dbReference type="Proteomes" id="UP000623129">
    <property type="component" value="Unassembled WGS sequence"/>
</dbReference>
<dbReference type="AlphaFoldDB" id="A0A833V266"/>
<name>A0A833V266_9POAL</name>
<dbReference type="EMBL" id="SWLB01000024">
    <property type="protein sequence ID" value="KAF3322976.1"/>
    <property type="molecule type" value="Genomic_DNA"/>
</dbReference>
<accession>A0A833V266</accession>
<evidence type="ECO:0000313" key="1">
    <source>
        <dbReference type="EMBL" id="KAF3322976.1"/>
    </source>
</evidence>
<gene>
    <name evidence="1" type="ORF">FCM35_KLT12965</name>
</gene>
<reference evidence="1" key="1">
    <citation type="submission" date="2020-01" db="EMBL/GenBank/DDBJ databases">
        <title>Genome sequence of Kobresia littledalei, the first chromosome-level genome in the family Cyperaceae.</title>
        <authorList>
            <person name="Qu G."/>
        </authorList>
    </citation>
    <scope>NUCLEOTIDE SEQUENCE</scope>
    <source>
        <strain evidence="1">C.B.Clarke</strain>
        <tissue evidence="1">Leaf</tissue>
    </source>
</reference>
<evidence type="ECO:0000313" key="2">
    <source>
        <dbReference type="Proteomes" id="UP000623129"/>
    </source>
</evidence>
<protein>
    <submittedName>
        <fullName evidence="1">Uncharacterized protein</fullName>
    </submittedName>
</protein>
<sequence>MFLQGDREDCGTQIQICRVVKGTEGTICPQLEGLCQEELPSWSCVGPRWQCGCT</sequence>
<organism evidence="1 2">
    <name type="scientific">Carex littledalei</name>
    <dbReference type="NCBI Taxonomy" id="544730"/>
    <lineage>
        <taxon>Eukaryota</taxon>
        <taxon>Viridiplantae</taxon>
        <taxon>Streptophyta</taxon>
        <taxon>Embryophyta</taxon>
        <taxon>Tracheophyta</taxon>
        <taxon>Spermatophyta</taxon>
        <taxon>Magnoliopsida</taxon>
        <taxon>Liliopsida</taxon>
        <taxon>Poales</taxon>
        <taxon>Cyperaceae</taxon>
        <taxon>Cyperoideae</taxon>
        <taxon>Cariceae</taxon>
        <taxon>Carex</taxon>
        <taxon>Carex subgen. Euthyceras</taxon>
    </lineage>
</organism>
<keyword evidence="2" id="KW-1185">Reference proteome</keyword>
<proteinExistence type="predicted"/>